<dbReference type="SUPFAM" id="SSF81383">
    <property type="entry name" value="F-box domain"/>
    <property type="match status" value="1"/>
</dbReference>
<comment type="caution">
    <text evidence="1">The sequence shown here is derived from an EMBL/GenBank/DDBJ whole genome shotgun (WGS) entry which is preliminary data.</text>
</comment>
<dbReference type="Proteomes" id="UP001190700">
    <property type="component" value="Unassembled WGS sequence"/>
</dbReference>
<name>A0AAE0GPM2_9CHLO</name>
<keyword evidence="2" id="KW-1185">Reference proteome</keyword>
<reference evidence="1 2" key="1">
    <citation type="journal article" date="2015" name="Genome Biol. Evol.">
        <title>Comparative Genomics of a Bacterivorous Green Alga Reveals Evolutionary Causalities and Consequences of Phago-Mixotrophic Mode of Nutrition.</title>
        <authorList>
            <person name="Burns J.A."/>
            <person name="Paasch A."/>
            <person name="Narechania A."/>
            <person name="Kim E."/>
        </authorList>
    </citation>
    <scope>NUCLEOTIDE SEQUENCE [LARGE SCALE GENOMIC DNA]</scope>
    <source>
        <strain evidence="1 2">PLY_AMNH</strain>
    </source>
</reference>
<sequence length="147" mass="16286">MALSPVWNGLKRTSNTQCSIDVLPVELLEEIILESKKDCGATVLSLKDVGYAACVSRKWREALGSCAPAKVVLRRKHDTCFYKLECDLLWRHRSICRALKGIEAAGSNAAPLAELVEERLHEDELYHSGQVRQHARNALEAIGSEAS</sequence>
<proteinExistence type="predicted"/>
<gene>
    <name evidence="1" type="ORF">CYMTET_10219</name>
</gene>
<organism evidence="1 2">
    <name type="scientific">Cymbomonas tetramitiformis</name>
    <dbReference type="NCBI Taxonomy" id="36881"/>
    <lineage>
        <taxon>Eukaryota</taxon>
        <taxon>Viridiplantae</taxon>
        <taxon>Chlorophyta</taxon>
        <taxon>Pyramimonadophyceae</taxon>
        <taxon>Pyramimonadales</taxon>
        <taxon>Pyramimonadaceae</taxon>
        <taxon>Cymbomonas</taxon>
    </lineage>
</organism>
<accession>A0AAE0GPM2</accession>
<evidence type="ECO:0008006" key="3">
    <source>
        <dbReference type="Google" id="ProtNLM"/>
    </source>
</evidence>
<evidence type="ECO:0000313" key="1">
    <source>
        <dbReference type="EMBL" id="KAK3282024.1"/>
    </source>
</evidence>
<evidence type="ECO:0000313" key="2">
    <source>
        <dbReference type="Proteomes" id="UP001190700"/>
    </source>
</evidence>
<protein>
    <recommendedName>
        <fullName evidence="3">F-box domain-containing protein</fullName>
    </recommendedName>
</protein>
<dbReference type="InterPro" id="IPR036047">
    <property type="entry name" value="F-box-like_dom_sf"/>
</dbReference>
<dbReference type="AlphaFoldDB" id="A0AAE0GPM2"/>
<dbReference type="EMBL" id="LGRX02003578">
    <property type="protein sequence ID" value="KAK3282024.1"/>
    <property type="molecule type" value="Genomic_DNA"/>
</dbReference>